<sequence length="166" mass="18699">MTNEDTTDFDEHFAKISSYIVDTLHGVPLEMTEDEKEQFRIQVISNQYAERLLSEAEKTETYRGLSKIDILHTVSIPQLARTIPLKGLNLSLGQFTRNYTQTVKRAADNKRRYAPGWVHSTCLLRGFPKGAAPHLAHDFAEQSVVCYTLCRRCPENTVAAGEGKGI</sequence>
<comment type="caution">
    <text evidence="1">The sequence shown here is derived from an EMBL/GenBank/DDBJ whole genome shotgun (WGS) entry which is preliminary data.</text>
</comment>
<dbReference type="Proteomes" id="UP000004619">
    <property type="component" value="Unassembled WGS sequence"/>
</dbReference>
<proteinExistence type="predicted"/>
<keyword evidence="2" id="KW-1185">Reference proteome</keyword>
<dbReference type="AlphaFoldDB" id="C7H2A7"/>
<accession>C7H2A7</accession>
<organism evidence="1 2">
    <name type="scientific">Faecalibacterium duncaniae (strain DSM 17677 / JCM 31915 / A2-165)</name>
    <name type="common">Faecalibacterium prausnitzii</name>
    <dbReference type="NCBI Taxonomy" id="411483"/>
    <lineage>
        <taxon>Bacteria</taxon>
        <taxon>Bacillati</taxon>
        <taxon>Bacillota</taxon>
        <taxon>Clostridia</taxon>
        <taxon>Eubacteriales</taxon>
        <taxon>Oscillospiraceae</taxon>
        <taxon>Faecalibacterium</taxon>
    </lineage>
</organism>
<name>C7H2A7_FAED2</name>
<reference evidence="1" key="1">
    <citation type="submission" date="2009-08" db="EMBL/GenBank/DDBJ databases">
        <authorList>
            <person name="Weinstock G."/>
            <person name="Sodergren E."/>
            <person name="Clifton S."/>
            <person name="Fulton L."/>
            <person name="Fulton B."/>
            <person name="Courtney L."/>
            <person name="Fronick C."/>
            <person name="Harrison M."/>
            <person name="Strong C."/>
            <person name="Farmer C."/>
            <person name="Delahaunty K."/>
            <person name="Markovic C."/>
            <person name="Hall O."/>
            <person name="Minx P."/>
            <person name="Tomlinson C."/>
            <person name="Mitreva M."/>
            <person name="Nelson J."/>
            <person name="Hou S."/>
            <person name="Wollam A."/>
            <person name="Pepin K.H."/>
            <person name="Johnson M."/>
            <person name="Bhonagiri V."/>
            <person name="Nash W.E."/>
            <person name="Warren W."/>
            <person name="Chinwalla A."/>
            <person name="Mardis E.R."/>
            <person name="Wilson R.K."/>
        </authorList>
    </citation>
    <scope>NUCLEOTIDE SEQUENCE [LARGE SCALE GENOMIC DNA]</scope>
    <source>
        <strain evidence="1">A2-165</strain>
    </source>
</reference>
<protein>
    <submittedName>
        <fullName evidence="1">Uncharacterized protein</fullName>
    </submittedName>
</protein>
<dbReference type="HOGENOM" id="CLU_1600260_0_0_9"/>
<dbReference type="EMBL" id="ACOP02000008">
    <property type="protein sequence ID" value="EEU97820.1"/>
    <property type="molecule type" value="Genomic_DNA"/>
</dbReference>
<dbReference type="GeneID" id="90661683"/>
<evidence type="ECO:0000313" key="2">
    <source>
        <dbReference type="Proteomes" id="UP000004619"/>
    </source>
</evidence>
<gene>
    <name evidence="1" type="ORF">FAEPRAA2165_00402</name>
</gene>
<dbReference type="RefSeq" id="WP_005929418.1">
    <property type="nucleotide sequence ID" value="NZ_CP022479.1"/>
</dbReference>
<dbReference type="eggNOG" id="ENOG5033P7D">
    <property type="taxonomic scope" value="Bacteria"/>
</dbReference>
<evidence type="ECO:0000313" key="1">
    <source>
        <dbReference type="EMBL" id="EEU97820.1"/>
    </source>
</evidence>